<accession>A0ABW2QUI7</accession>
<protein>
    <submittedName>
        <fullName evidence="1">Uncharacterized protein</fullName>
    </submittedName>
</protein>
<comment type="caution">
    <text evidence="1">The sequence shown here is derived from an EMBL/GenBank/DDBJ whole genome shotgun (WGS) entry which is preliminary data.</text>
</comment>
<name>A0ABW2QUI7_9NEIS</name>
<gene>
    <name evidence="1" type="ORF">ACFQNF_05710</name>
</gene>
<dbReference type="RefSeq" id="WP_380186813.1">
    <property type="nucleotide sequence ID" value="NZ_JBHTBQ010000009.1"/>
</dbReference>
<dbReference type="EMBL" id="JBHTBQ010000009">
    <property type="protein sequence ID" value="MFC7419371.1"/>
    <property type="molecule type" value="Genomic_DNA"/>
</dbReference>
<evidence type="ECO:0000313" key="1">
    <source>
        <dbReference type="EMBL" id="MFC7419371.1"/>
    </source>
</evidence>
<proteinExistence type="predicted"/>
<reference evidence="2" key="1">
    <citation type="journal article" date="2019" name="Int. J. Syst. Evol. Microbiol.">
        <title>The Global Catalogue of Microorganisms (GCM) 10K type strain sequencing project: providing services to taxonomists for standard genome sequencing and annotation.</title>
        <authorList>
            <consortium name="The Broad Institute Genomics Platform"/>
            <consortium name="The Broad Institute Genome Sequencing Center for Infectious Disease"/>
            <person name="Wu L."/>
            <person name="Ma J."/>
        </authorList>
    </citation>
    <scope>NUCLEOTIDE SEQUENCE [LARGE SCALE GENOMIC DNA]</scope>
    <source>
        <strain evidence="2">CCUG 62945</strain>
    </source>
</reference>
<dbReference type="Proteomes" id="UP001596473">
    <property type="component" value="Unassembled WGS sequence"/>
</dbReference>
<keyword evidence="2" id="KW-1185">Reference proteome</keyword>
<sequence>MDRNWNSFIPIDAASSIRGCLGKARDKNNKSVEGVADLMAATHHDLYKWQANGRMPAILIPAFEYACGASFLSEWLALKSGRLVINVPVGRNANAQDVNKLQSLLTDAVSQILKFADGQTDATTAVAAIHAGMAGLAWHKVNIEKHSQPELALGGDE</sequence>
<organism evidence="1 2">
    <name type="scientific">Iodobacter arcticus</name>
    <dbReference type="NCBI Taxonomy" id="590593"/>
    <lineage>
        <taxon>Bacteria</taxon>
        <taxon>Pseudomonadati</taxon>
        <taxon>Pseudomonadota</taxon>
        <taxon>Betaproteobacteria</taxon>
        <taxon>Neisseriales</taxon>
        <taxon>Chitinibacteraceae</taxon>
        <taxon>Iodobacter</taxon>
    </lineage>
</organism>
<evidence type="ECO:0000313" key="2">
    <source>
        <dbReference type="Proteomes" id="UP001596473"/>
    </source>
</evidence>